<dbReference type="Proteomes" id="UP001516464">
    <property type="component" value="Unassembled WGS sequence"/>
</dbReference>
<dbReference type="InterPro" id="IPR012098">
    <property type="entry name" value="SND3_fun"/>
</dbReference>
<dbReference type="EMBL" id="SBIQ01000151">
    <property type="protein sequence ID" value="KAF7682953.1"/>
    <property type="molecule type" value="Genomic_DNA"/>
</dbReference>
<sequence>MEISLTLIDQMVNLLISLVSMQFMKRIDVNDTKLIRSFRMVYLLSQVAYILGLFIVNVKIKAVRDSRTLKVPKEKKFFSGDEEDDEDEEITYTDYDLREFNRMIKSFITQMVFVCFLHWKWGFLQPLMVQILTVIKSFFLNPLFLAYILDKEIIRPFENNIFFQSITREDDELARRRRRKDD</sequence>
<keyword evidence="1" id="KW-0812">Transmembrane</keyword>
<feature type="transmembrane region" description="Helical" evidence="1">
    <location>
        <begin position="103"/>
        <end position="121"/>
    </location>
</feature>
<protein>
    <submittedName>
        <fullName evidence="2">Uncharacterized protein</fullName>
    </submittedName>
</protein>
<feature type="transmembrane region" description="Helical" evidence="1">
    <location>
        <begin position="40"/>
        <end position="60"/>
    </location>
</feature>
<feature type="transmembrane region" description="Helical" evidence="1">
    <location>
        <begin position="127"/>
        <end position="149"/>
    </location>
</feature>
<gene>
    <name evidence="2" type="ORF">TCON_1834</name>
</gene>
<evidence type="ECO:0000313" key="2">
    <source>
        <dbReference type="EMBL" id="KAF7682953.1"/>
    </source>
</evidence>
<comment type="caution">
    <text evidence="2">The sequence shown here is derived from an EMBL/GenBank/DDBJ whole genome shotgun (WGS) entry which is preliminary data.</text>
</comment>
<evidence type="ECO:0000256" key="1">
    <source>
        <dbReference type="SAM" id="Phobius"/>
    </source>
</evidence>
<dbReference type="PANTHER" id="PTHR28112:SF1">
    <property type="entry name" value="SRP-INDEPENDENT TARGETING PROTEIN 3"/>
    <property type="match status" value="1"/>
</dbReference>
<proteinExistence type="predicted"/>
<organism evidence="2 3">
    <name type="scientific">Astathelohania contejeani</name>
    <dbReference type="NCBI Taxonomy" id="164912"/>
    <lineage>
        <taxon>Eukaryota</taxon>
        <taxon>Fungi</taxon>
        <taxon>Fungi incertae sedis</taxon>
        <taxon>Microsporidia</taxon>
        <taxon>Astathelohaniidae</taxon>
        <taxon>Astathelohania</taxon>
    </lineage>
</organism>
<keyword evidence="1" id="KW-0472">Membrane</keyword>
<dbReference type="Pfam" id="PF10032">
    <property type="entry name" value="Pho88"/>
    <property type="match status" value="1"/>
</dbReference>
<keyword evidence="1" id="KW-1133">Transmembrane helix</keyword>
<evidence type="ECO:0000313" key="3">
    <source>
        <dbReference type="Proteomes" id="UP001516464"/>
    </source>
</evidence>
<accession>A0ABQ7HXS1</accession>
<name>A0ABQ7HXS1_9MICR</name>
<dbReference type="PANTHER" id="PTHR28112">
    <property type="entry name" value="SRP-INDEPENDENT TARGETING PROTEIN 3"/>
    <property type="match status" value="1"/>
</dbReference>
<keyword evidence="3" id="KW-1185">Reference proteome</keyword>
<reference evidence="2 3" key="1">
    <citation type="submission" date="2019-01" db="EMBL/GenBank/DDBJ databases">
        <title>Genomes sequencing and comparative genomics of infectious freshwater microsporidia, Cucumispora dikerogammari and Thelohania contejeani.</title>
        <authorList>
            <person name="Cormier A."/>
            <person name="Giraud I."/>
            <person name="Wattier R."/>
            <person name="Teixeira M."/>
            <person name="Grandjean F."/>
            <person name="Rigaud T."/>
            <person name="Cordaux R."/>
        </authorList>
    </citation>
    <scope>NUCLEOTIDE SEQUENCE [LARGE SCALE GENOMIC DNA]</scope>
    <source>
        <strain evidence="2">T1</strain>
        <tissue evidence="2">Spores</tissue>
    </source>
</reference>